<dbReference type="Gene3D" id="4.10.280.10">
    <property type="entry name" value="Helix-loop-helix DNA-binding domain"/>
    <property type="match status" value="1"/>
</dbReference>
<comment type="caution">
    <text evidence="14">The sequence shown here is derived from an EMBL/GenBank/DDBJ whole genome shotgun (WGS) entry which is preliminary data.</text>
</comment>
<keyword evidence="5" id="KW-0804">Transcription</keyword>
<feature type="domain" description="BHLH" evidence="13">
    <location>
        <begin position="60"/>
        <end position="111"/>
    </location>
</feature>
<evidence type="ECO:0000313" key="14">
    <source>
        <dbReference type="EMBL" id="KAK7475037.1"/>
    </source>
</evidence>
<dbReference type="AlphaFoldDB" id="A0ABD0JKP0"/>
<gene>
    <name evidence="14" type="ORF">BaRGS_00033718</name>
</gene>
<comment type="subunit">
    <text evidence="8">Efficient DNA binding requires dimerization with another bHLH protein. Binds DNA as a homodimer or a heterodimer with MAX.</text>
</comment>
<dbReference type="GO" id="GO:0003677">
    <property type="term" value="F:DNA binding"/>
    <property type="evidence" value="ECO:0007669"/>
    <property type="project" value="UniProtKB-KW"/>
</dbReference>
<evidence type="ECO:0000256" key="12">
    <source>
        <dbReference type="SAM" id="MobiDB-lite"/>
    </source>
</evidence>
<dbReference type="GO" id="GO:0005634">
    <property type="term" value="C:nucleus"/>
    <property type="evidence" value="ECO:0007669"/>
    <property type="project" value="UniProtKB-SubCell"/>
</dbReference>
<evidence type="ECO:0000256" key="3">
    <source>
        <dbReference type="ARBA" id="ARBA00023015"/>
    </source>
</evidence>
<evidence type="ECO:0000256" key="4">
    <source>
        <dbReference type="ARBA" id="ARBA00023125"/>
    </source>
</evidence>
<dbReference type="CDD" id="cd11402">
    <property type="entry name" value="bHLHzip_Mnt"/>
    <property type="match status" value="1"/>
</dbReference>
<accession>A0ABD0JKP0</accession>
<dbReference type="InterPro" id="IPR011598">
    <property type="entry name" value="bHLH_dom"/>
</dbReference>
<evidence type="ECO:0000256" key="7">
    <source>
        <dbReference type="ARBA" id="ARBA00057176"/>
    </source>
</evidence>
<dbReference type="GO" id="GO:0003700">
    <property type="term" value="F:DNA-binding transcription factor activity"/>
    <property type="evidence" value="ECO:0007669"/>
    <property type="project" value="UniProtKB-ARBA"/>
</dbReference>
<keyword evidence="6" id="KW-0539">Nucleus</keyword>
<feature type="region of interest" description="Disordered" evidence="12">
    <location>
        <begin position="13"/>
        <end position="62"/>
    </location>
</feature>
<evidence type="ECO:0000256" key="5">
    <source>
        <dbReference type="ARBA" id="ARBA00023163"/>
    </source>
</evidence>
<name>A0ABD0JKP0_9CAEN</name>
<evidence type="ECO:0000256" key="9">
    <source>
        <dbReference type="ARBA" id="ARBA00070444"/>
    </source>
</evidence>
<dbReference type="SMART" id="SM00353">
    <property type="entry name" value="HLH"/>
    <property type="match status" value="1"/>
</dbReference>
<comment type="function">
    <text evidence="7">Binds DNA as a heterodimer with MAX and represses transcription. Binds to the canonical E box sequence 5'-CACGTG-3' and, with higher affinity, to 5'-CACGCG-3'.</text>
</comment>
<dbReference type="FunFam" id="4.10.280.10:FF:000034">
    <property type="entry name" value="MAX network transcriptional repressor"/>
    <property type="match status" value="1"/>
</dbReference>
<feature type="compositionally biased region" description="Basic and acidic residues" evidence="12">
    <location>
        <begin position="16"/>
        <end position="27"/>
    </location>
</feature>
<dbReference type="PROSITE" id="PS50888">
    <property type="entry name" value="BHLH"/>
    <property type="match status" value="1"/>
</dbReference>
<keyword evidence="15" id="KW-1185">Reference proteome</keyword>
<evidence type="ECO:0000256" key="8">
    <source>
        <dbReference type="ARBA" id="ARBA00062701"/>
    </source>
</evidence>
<dbReference type="EMBL" id="JACVVK020000417">
    <property type="protein sequence ID" value="KAK7475037.1"/>
    <property type="molecule type" value="Genomic_DNA"/>
</dbReference>
<feature type="coiled-coil region" evidence="11">
    <location>
        <begin position="108"/>
        <end position="156"/>
    </location>
</feature>
<protein>
    <recommendedName>
        <fullName evidence="9">Max-binding protein MNT</fullName>
    </recommendedName>
    <alternativeName>
        <fullName evidence="10">Myc antagonist MNT</fullName>
    </alternativeName>
</protein>
<evidence type="ECO:0000256" key="1">
    <source>
        <dbReference type="ARBA" id="ARBA00004123"/>
    </source>
</evidence>
<evidence type="ECO:0000256" key="11">
    <source>
        <dbReference type="SAM" id="Coils"/>
    </source>
</evidence>
<reference evidence="14 15" key="1">
    <citation type="journal article" date="2023" name="Sci. Data">
        <title>Genome assembly of the Korean intertidal mud-creeper Batillaria attramentaria.</title>
        <authorList>
            <person name="Patra A.K."/>
            <person name="Ho P.T."/>
            <person name="Jun S."/>
            <person name="Lee S.J."/>
            <person name="Kim Y."/>
            <person name="Won Y.J."/>
        </authorList>
    </citation>
    <scope>NUCLEOTIDE SEQUENCE [LARGE SCALE GENOMIC DNA]</scope>
    <source>
        <strain evidence="14">Wonlab-2016</strain>
    </source>
</reference>
<dbReference type="PANTHER" id="PTHR11969:SF99">
    <property type="entry name" value="MAX-BINDING PROTEIN MNT"/>
    <property type="match status" value="1"/>
</dbReference>
<keyword evidence="2" id="KW-0678">Repressor</keyword>
<feature type="compositionally biased region" description="Basic and acidic residues" evidence="12">
    <location>
        <begin position="43"/>
        <end position="52"/>
    </location>
</feature>
<feature type="region of interest" description="Disordered" evidence="12">
    <location>
        <begin position="157"/>
        <end position="201"/>
    </location>
</feature>
<evidence type="ECO:0000256" key="2">
    <source>
        <dbReference type="ARBA" id="ARBA00022491"/>
    </source>
</evidence>
<dbReference type="PANTHER" id="PTHR11969">
    <property type="entry name" value="MAX DIMERIZATION, MAD"/>
    <property type="match status" value="1"/>
</dbReference>
<dbReference type="SUPFAM" id="SSF47459">
    <property type="entry name" value="HLH, helix-loop-helix DNA-binding domain"/>
    <property type="match status" value="1"/>
</dbReference>
<dbReference type="Proteomes" id="UP001519460">
    <property type="component" value="Unassembled WGS sequence"/>
</dbReference>
<organism evidence="14 15">
    <name type="scientific">Batillaria attramentaria</name>
    <dbReference type="NCBI Taxonomy" id="370345"/>
    <lineage>
        <taxon>Eukaryota</taxon>
        <taxon>Metazoa</taxon>
        <taxon>Spiralia</taxon>
        <taxon>Lophotrochozoa</taxon>
        <taxon>Mollusca</taxon>
        <taxon>Gastropoda</taxon>
        <taxon>Caenogastropoda</taxon>
        <taxon>Sorbeoconcha</taxon>
        <taxon>Cerithioidea</taxon>
        <taxon>Batillariidae</taxon>
        <taxon>Batillaria</taxon>
    </lineage>
</organism>
<evidence type="ECO:0000259" key="13">
    <source>
        <dbReference type="PROSITE" id="PS50888"/>
    </source>
</evidence>
<comment type="subcellular location">
    <subcellularLocation>
        <location evidence="1">Nucleus</location>
    </subcellularLocation>
</comment>
<evidence type="ECO:0000313" key="15">
    <source>
        <dbReference type="Proteomes" id="UP001519460"/>
    </source>
</evidence>
<proteinExistence type="predicted"/>
<dbReference type="InterPro" id="IPR036638">
    <property type="entry name" value="HLH_DNA-bd_sf"/>
</dbReference>
<evidence type="ECO:0000256" key="6">
    <source>
        <dbReference type="ARBA" id="ARBA00023242"/>
    </source>
</evidence>
<keyword evidence="11" id="KW-0175">Coiled coil</keyword>
<keyword evidence="4" id="KW-0238">DNA-binding</keyword>
<sequence length="555" mass="58716">MSLETLLEAAQWVESSSKEKTREDSSRQFHHYAKSPSISEDNSDGRADDTREKRRTGGAGTREVHNKLEKNRRAHLKECFDVLKKQIPQLEEKKTSNLGILRGSLKLIQTLKRKERENELELQRLAQEKSRLRHRFERLHNELDQLNVKVDHFMQAPDQDQESNSTSTATEGPETPPGSDEEQEPPTPTVQQPVAKAIPHPVIRTVSSVTPAIVTGRRPSASSVPQSPGPQMTPLNLVMTTSPNAGASNAVVQPSPVVVRPPVTQLLQQTLEKRQAQSKQQQSGVSQVNTVMSSQAMRQVVKAIPATMPGVVSFPSMVSLVSAAGGGAKPGGVALPANQAKALGQSLLLTPSSAHNLATAPNHTATTPTVLQAPMGLGGATVITPIRATPNTAAVSTSSTTGLTTTSNPLSRPLLTAAVQGAAVTAPQVLATGPLAAFGHHQLLTQLQRGTSMSGMGMGVGGLPMVSLGAAGAQLVSPLTVMTPNLGMLGTPLLKQFPLLQQHPLLTNAQVLHTAQQQQPQQSVVNPLVVMSMPSVVTTTTTATPAVATGTKVTS</sequence>
<dbReference type="Pfam" id="PF00010">
    <property type="entry name" value="HLH"/>
    <property type="match status" value="1"/>
</dbReference>
<evidence type="ECO:0000256" key="10">
    <source>
        <dbReference type="ARBA" id="ARBA00083368"/>
    </source>
</evidence>
<keyword evidence="3" id="KW-0805">Transcription regulation</keyword>